<evidence type="ECO:0000256" key="7">
    <source>
        <dbReference type="ARBA" id="ARBA00023065"/>
    </source>
</evidence>
<dbReference type="InterPro" id="IPR057290">
    <property type="entry name" value="CHX17_C"/>
</dbReference>
<dbReference type="InterPro" id="IPR050794">
    <property type="entry name" value="CPA2_transporter"/>
</dbReference>
<feature type="domain" description="Cation/H(+) antiporter central" evidence="12">
    <location>
        <begin position="504"/>
        <end position="629"/>
    </location>
</feature>
<feature type="transmembrane region" description="Helical" evidence="10">
    <location>
        <begin position="88"/>
        <end position="105"/>
    </location>
</feature>
<organism evidence="14 15">
    <name type="scientific">Erythroxylum novogranatense</name>
    <dbReference type="NCBI Taxonomy" id="1862640"/>
    <lineage>
        <taxon>Eukaryota</taxon>
        <taxon>Viridiplantae</taxon>
        <taxon>Streptophyta</taxon>
        <taxon>Embryophyta</taxon>
        <taxon>Tracheophyta</taxon>
        <taxon>Spermatophyta</taxon>
        <taxon>Magnoliopsida</taxon>
        <taxon>eudicotyledons</taxon>
        <taxon>Gunneridae</taxon>
        <taxon>Pentapetalae</taxon>
        <taxon>rosids</taxon>
        <taxon>fabids</taxon>
        <taxon>Malpighiales</taxon>
        <taxon>Erythroxylaceae</taxon>
        <taxon>Erythroxylum</taxon>
    </lineage>
</organism>
<feature type="transmembrane region" description="Helical" evidence="10">
    <location>
        <begin position="333"/>
        <end position="354"/>
    </location>
</feature>
<evidence type="ECO:0000313" key="14">
    <source>
        <dbReference type="EMBL" id="KAJ8768749.1"/>
    </source>
</evidence>
<comment type="similarity">
    <text evidence="9">Belongs to the monovalent cation:proton antiporter 2 (CPA2) transporter (TC 2.A.37) family. CHX (TC 2.A.37.4) subfamily.</text>
</comment>
<keyword evidence="15" id="KW-1185">Reference proteome</keyword>
<dbReference type="GO" id="GO:0006885">
    <property type="term" value="P:regulation of pH"/>
    <property type="evidence" value="ECO:0007669"/>
    <property type="project" value="TreeGrafter"/>
</dbReference>
<feature type="transmembrane region" description="Helical" evidence="10">
    <location>
        <begin position="191"/>
        <end position="210"/>
    </location>
</feature>
<evidence type="ECO:0000256" key="6">
    <source>
        <dbReference type="ARBA" id="ARBA00022989"/>
    </source>
</evidence>
<dbReference type="InterPro" id="IPR057291">
    <property type="entry name" value="CHX17_2nd"/>
</dbReference>
<evidence type="ECO:0000256" key="5">
    <source>
        <dbReference type="ARBA" id="ARBA00022958"/>
    </source>
</evidence>
<evidence type="ECO:0000256" key="3">
    <source>
        <dbReference type="ARBA" id="ARBA00022538"/>
    </source>
</evidence>
<evidence type="ECO:0000259" key="13">
    <source>
        <dbReference type="Pfam" id="PF23259"/>
    </source>
</evidence>
<dbReference type="Pfam" id="PF23256">
    <property type="entry name" value="CHX17_2nd"/>
    <property type="match status" value="1"/>
</dbReference>
<evidence type="ECO:0000256" key="1">
    <source>
        <dbReference type="ARBA" id="ARBA00004141"/>
    </source>
</evidence>
<gene>
    <name evidence="14" type="ORF">K2173_023653</name>
</gene>
<evidence type="ECO:0000259" key="12">
    <source>
        <dbReference type="Pfam" id="PF23256"/>
    </source>
</evidence>
<dbReference type="AlphaFoldDB" id="A0AAV8TS75"/>
<evidence type="ECO:0000256" key="10">
    <source>
        <dbReference type="SAM" id="Phobius"/>
    </source>
</evidence>
<dbReference type="GO" id="GO:0012505">
    <property type="term" value="C:endomembrane system"/>
    <property type="evidence" value="ECO:0007669"/>
    <property type="project" value="TreeGrafter"/>
</dbReference>
<dbReference type="GO" id="GO:0016020">
    <property type="term" value="C:membrane"/>
    <property type="evidence" value="ECO:0007669"/>
    <property type="project" value="UniProtKB-SubCell"/>
</dbReference>
<feature type="transmembrane region" description="Helical" evidence="10">
    <location>
        <begin position="431"/>
        <end position="453"/>
    </location>
</feature>
<protein>
    <recommendedName>
        <fullName evidence="16">Cation/H+ exchanger domain-containing protein</fullName>
    </recommendedName>
</protein>
<feature type="transmembrane region" description="Helical" evidence="10">
    <location>
        <begin position="149"/>
        <end position="171"/>
    </location>
</feature>
<evidence type="ECO:0008006" key="16">
    <source>
        <dbReference type="Google" id="ProtNLM"/>
    </source>
</evidence>
<dbReference type="PANTHER" id="PTHR32468">
    <property type="entry name" value="CATION/H + ANTIPORTER"/>
    <property type="match status" value="1"/>
</dbReference>
<proteinExistence type="inferred from homology"/>
<feature type="transmembrane region" description="Helical" evidence="10">
    <location>
        <begin position="117"/>
        <end position="137"/>
    </location>
</feature>
<keyword evidence="3" id="KW-0633">Potassium transport</keyword>
<keyword evidence="5" id="KW-0630">Potassium</keyword>
<keyword evidence="7" id="KW-0406">Ion transport</keyword>
<comment type="caution">
    <text evidence="14">The sequence shown here is derived from an EMBL/GenBank/DDBJ whole genome shotgun (WGS) entry which is preliminary data.</text>
</comment>
<comment type="subcellular location">
    <subcellularLocation>
        <location evidence="1">Membrane</location>
        <topology evidence="1">Multi-pass membrane protein</topology>
    </subcellularLocation>
</comment>
<feature type="transmembrane region" description="Helical" evidence="10">
    <location>
        <begin position="251"/>
        <end position="276"/>
    </location>
</feature>
<dbReference type="Pfam" id="PF00999">
    <property type="entry name" value="Na_H_Exchanger"/>
    <property type="match status" value="1"/>
</dbReference>
<dbReference type="EMBL" id="JAIWQS010000004">
    <property type="protein sequence ID" value="KAJ8768749.1"/>
    <property type="molecule type" value="Genomic_DNA"/>
</dbReference>
<dbReference type="GO" id="GO:1902600">
    <property type="term" value="P:proton transmembrane transport"/>
    <property type="evidence" value="ECO:0007669"/>
    <property type="project" value="InterPro"/>
</dbReference>
<dbReference type="GO" id="GO:0015297">
    <property type="term" value="F:antiporter activity"/>
    <property type="evidence" value="ECO:0007669"/>
    <property type="project" value="InterPro"/>
</dbReference>
<keyword evidence="4 10" id="KW-0812">Transmembrane</keyword>
<dbReference type="Proteomes" id="UP001159364">
    <property type="component" value="Linkage Group LG04"/>
</dbReference>
<dbReference type="PANTHER" id="PTHR32468:SF164">
    <property type="entry name" value="OS05G0485000 PROTEIN"/>
    <property type="match status" value="1"/>
</dbReference>
<feature type="domain" description="Cation/H+ exchanger transmembrane" evidence="11">
    <location>
        <begin position="71"/>
        <end position="449"/>
    </location>
</feature>
<dbReference type="Pfam" id="PF23259">
    <property type="entry name" value="CHX17_C"/>
    <property type="match status" value="1"/>
</dbReference>
<evidence type="ECO:0000259" key="11">
    <source>
        <dbReference type="Pfam" id="PF00999"/>
    </source>
</evidence>
<feature type="transmembrane region" description="Helical" evidence="10">
    <location>
        <begin position="217"/>
        <end position="239"/>
    </location>
</feature>
<dbReference type="Gene3D" id="1.20.1530.20">
    <property type="match status" value="1"/>
</dbReference>
<evidence type="ECO:0000256" key="8">
    <source>
        <dbReference type="ARBA" id="ARBA00023136"/>
    </source>
</evidence>
<evidence type="ECO:0000256" key="4">
    <source>
        <dbReference type="ARBA" id="ARBA00022692"/>
    </source>
</evidence>
<dbReference type="InterPro" id="IPR038770">
    <property type="entry name" value="Na+/solute_symporter_sf"/>
</dbReference>
<feature type="domain" description="Cation/H(+) antiporter C-terminal" evidence="13">
    <location>
        <begin position="645"/>
        <end position="790"/>
    </location>
</feature>
<dbReference type="GO" id="GO:0006813">
    <property type="term" value="P:potassium ion transport"/>
    <property type="evidence" value="ECO:0007669"/>
    <property type="project" value="UniProtKB-KW"/>
</dbReference>
<evidence type="ECO:0000256" key="2">
    <source>
        <dbReference type="ARBA" id="ARBA00022448"/>
    </source>
</evidence>
<sequence length="810" mass="89977">MSQLNDTMFMQLHEHIGVGLKEEAGVGNLKFLCHGVGRINSRGLWLGDDPLSFSFPLLLLQLSLISIFTRFIYVLLKPFGQPSIVSQILGGLLLGPSILGQNATFSEKVFPLNGRTLLETLSVFGMMLFIFLIGVKIDPSSILKSNKQVFAIATLALCMSFGVASCVRLIICHLLSLDGNLCNVLHKVVKMQSMTAFPVIAIFLAELNILNSEIGRLACSSSMVADLIYGSIMLLYSLAKITIDKSVKMSIGYFLSVSLLLSFIVFGIRPAILWAIRHTPEGKPVKEIYVFIVLVTLMCCGFIGEVIGINAILSAFILGLVIPDGPPLGAALVERLDCFTSVLLMPIFFTLCGLKTNVFTIKKWKTVCGIVLVIFAGFIGKLIGTIAPPLLYRTPFRDALSLGLIMNSRGIIELLILDVWRTENVMNDECFAIMIISVVVVTGVISPLIKFLYDPSRRFLAYKRRTIQHHRWNEELRVLACIYSLDNIQTILTLLDVSNTKESRISLFVLHLIKLAGRASSLLIPYLPRKTPSDNPTLSELIFNAFKKFELENQSHITLTCYKGISPYETMHNDVCSLALEQRISFIIIPFYKQRLNKMKLKSVHSYRQLNKNVLDKAPCSIGVLIDRGNQRRPRCLVSESLIYQVAVLFFGGPDDREALAYAGRMLEHPHVVVTLLHFTSSTSTDIVSGTARSKTLDAEILNKFRSGVQCNARVSYLEEVVHDSRDFQAVIGTLGNAFDLVMVGKDHADSKFISALGKWTKHSELGEVGELIAGSDSKLAASVLVVQQQRRVWGLRDPEESLRLRTVKI</sequence>
<evidence type="ECO:0000313" key="15">
    <source>
        <dbReference type="Proteomes" id="UP001159364"/>
    </source>
</evidence>
<evidence type="ECO:0000256" key="9">
    <source>
        <dbReference type="ARBA" id="ARBA00038341"/>
    </source>
</evidence>
<name>A0AAV8TS75_9ROSI</name>
<keyword evidence="6 10" id="KW-1133">Transmembrane helix</keyword>
<accession>A0AAV8TS75</accession>
<dbReference type="InterPro" id="IPR006153">
    <property type="entry name" value="Cation/H_exchanger_TM"/>
</dbReference>
<keyword evidence="8 10" id="KW-0472">Membrane</keyword>
<feature type="transmembrane region" description="Helical" evidence="10">
    <location>
        <begin position="366"/>
        <end position="387"/>
    </location>
</feature>
<feature type="transmembrane region" description="Helical" evidence="10">
    <location>
        <begin position="53"/>
        <end position="76"/>
    </location>
</feature>
<reference evidence="14 15" key="1">
    <citation type="submission" date="2021-09" db="EMBL/GenBank/DDBJ databases">
        <title>Genomic insights and catalytic innovation underlie evolution of tropane alkaloids biosynthesis.</title>
        <authorList>
            <person name="Wang Y.-J."/>
            <person name="Tian T."/>
            <person name="Huang J.-P."/>
            <person name="Huang S.-X."/>
        </authorList>
    </citation>
    <scope>NUCLEOTIDE SEQUENCE [LARGE SCALE GENOMIC DNA]</scope>
    <source>
        <strain evidence="14">KIB-2018</strain>
        <tissue evidence="14">Leaf</tissue>
    </source>
</reference>
<keyword evidence="2" id="KW-0813">Transport</keyword>
<feature type="transmembrane region" description="Helical" evidence="10">
    <location>
        <begin position="288"/>
        <end position="321"/>
    </location>
</feature>